<keyword evidence="2" id="KW-1185">Reference proteome</keyword>
<evidence type="ECO:0000313" key="1">
    <source>
        <dbReference type="EMBL" id="MED6285560.1"/>
    </source>
</evidence>
<protein>
    <recommendedName>
        <fullName evidence="3">Secreted protein</fullName>
    </recommendedName>
</protein>
<comment type="caution">
    <text evidence="1">The sequence shown here is derived from an EMBL/GenBank/DDBJ whole genome shotgun (WGS) entry which is preliminary data.</text>
</comment>
<evidence type="ECO:0008006" key="3">
    <source>
        <dbReference type="Google" id="ProtNLM"/>
    </source>
</evidence>
<name>A0ABU7EED5_9TELE</name>
<evidence type="ECO:0000313" key="2">
    <source>
        <dbReference type="Proteomes" id="UP001352852"/>
    </source>
</evidence>
<dbReference type="Proteomes" id="UP001352852">
    <property type="component" value="Unassembled WGS sequence"/>
</dbReference>
<dbReference type="EMBL" id="JAHUTJ010053791">
    <property type="protein sequence ID" value="MED6285560.1"/>
    <property type="molecule type" value="Genomic_DNA"/>
</dbReference>
<proteinExistence type="predicted"/>
<gene>
    <name evidence="1" type="ORF">CHARACLAT_030502</name>
</gene>
<sequence length="83" mass="9263">MGSRGAFVAELLRIKLSSAARRHHTEEGGRCACTFCRRSYIILLSSSILTLEYIRVGVYTPAAGQNAHLRLLDPAFYPASFFR</sequence>
<reference evidence="1 2" key="1">
    <citation type="submission" date="2021-06" db="EMBL/GenBank/DDBJ databases">
        <authorList>
            <person name="Palmer J.M."/>
        </authorList>
    </citation>
    <scope>NUCLEOTIDE SEQUENCE [LARGE SCALE GENOMIC DNA]</scope>
    <source>
        <strain evidence="1 2">CL_MEX2019</strain>
        <tissue evidence="1">Muscle</tissue>
    </source>
</reference>
<organism evidence="1 2">
    <name type="scientific">Characodon lateralis</name>
    <dbReference type="NCBI Taxonomy" id="208331"/>
    <lineage>
        <taxon>Eukaryota</taxon>
        <taxon>Metazoa</taxon>
        <taxon>Chordata</taxon>
        <taxon>Craniata</taxon>
        <taxon>Vertebrata</taxon>
        <taxon>Euteleostomi</taxon>
        <taxon>Actinopterygii</taxon>
        <taxon>Neopterygii</taxon>
        <taxon>Teleostei</taxon>
        <taxon>Neoteleostei</taxon>
        <taxon>Acanthomorphata</taxon>
        <taxon>Ovalentaria</taxon>
        <taxon>Atherinomorphae</taxon>
        <taxon>Cyprinodontiformes</taxon>
        <taxon>Goodeidae</taxon>
        <taxon>Characodon</taxon>
    </lineage>
</organism>
<accession>A0ABU7EED5</accession>